<dbReference type="OrthoDB" id="9811804at2"/>
<dbReference type="GO" id="GO:0005525">
    <property type="term" value="F:GTP binding"/>
    <property type="evidence" value="ECO:0007669"/>
    <property type="project" value="UniProtKB-KW"/>
</dbReference>
<dbReference type="GO" id="GO:0005737">
    <property type="term" value="C:cytoplasm"/>
    <property type="evidence" value="ECO:0007669"/>
    <property type="project" value="UniProtKB-SubCell"/>
</dbReference>
<reference evidence="13" key="1">
    <citation type="submission" date="2018-11" db="EMBL/GenBank/DDBJ databases">
        <title>Phylogenetic, genomic, and biogeographic characterization of a novel and ubiquitous marine invertebrate-associated Rickettsiales parasite, Candidatus Marinoinvertebrata rohwerii, gen. nov., sp. nov.</title>
        <authorList>
            <person name="Klinges J.G."/>
            <person name="Rosales S.M."/>
            <person name="Mcminds R."/>
            <person name="Shaver E.C."/>
            <person name="Shantz A."/>
            <person name="Peters E.C."/>
            <person name="Burkepile D.E."/>
            <person name="Silliman B.R."/>
            <person name="Vega Thurber R.L."/>
        </authorList>
    </citation>
    <scope>NUCLEOTIDE SEQUENCE [LARGE SCALE GENOMIC DNA]</scope>
    <source>
        <strain evidence="13">a_cerv_44</strain>
    </source>
</reference>
<keyword evidence="13" id="KW-1185">Reference proteome</keyword>
<dbReference type="InterPro" id="IPR015760">
    <property type="entry name" value="TIF_IF2"/>
</dbReference>
<dbReference type="FunFam" id="2.40.30.10:FF:000054">
    <property type="entry name" value="Translation initiation factor IF-2"/>
    <property type="match status" value="1"/>
</dbReference>
<dbReference type="InterPro" id="IPR005225">
    <property type="entry name" value="Small_GTP-bd"/>
</dbReference>
<dbReference type="HAMAP" id="MF_00100_B">
    <property type="entry name" value="IF_2_B"/>
    <property type="match status" value="1"/>
</dbReference>
<feature type="binding site" evidence="8">
    <location>
        <begin position="330"/>
        <end position="337"/>
    </location>
    <ligand>
        <name>GTP</name>
        <dbReference type="ChEBI" id="CHEBI:37565"/>
    </ligand>
</feature>
<dbReference type="GO" id="GO:0003743">
    <property type="term" value="F:translation initiation factor activity"/>
    <property type="evidence" value="ECO:0007669"/>
    <property type="project" value="UniProtKB-UniRule"/>
</dbReference>
<dbReference type="InterPro" id="IPR044145">
    <property type="entry name" value="IF2_II"/>
</dbReference>
<dbReference type="RefSeq" id="WP_126044666.1">
    <property type="nucleotide sequence ID" value="NZ_RXFM01000031.1"/>
</dbReference>
<evidence type="ECO:0000256" key="6">
    <source>
        <dbReference type="ARBA" id="ARBA00023134"/>
    </source>
</evidence>
<feature type="region of interest" description="Disordered" evidence="10">
    <location>
        <begin position="84"/>
        <end position="124"/>
    </location>
</feature>
<dbReference type="EMBL" id="RXFM01000031">
    <property type="protein sequence ID" value="RST67800.1"/>
    <property type="molecule type" value="Genomic_DNA"/>
</dbReference>
<dbReference type="InterPro" id="IPR036925">
    <property type="entry name" value="TIF_IF2_dom3_sf"/>
</dbReference>
<evidence type="ECO:0000259" key="11">
    <source>
        <dbReference type="PROSITE" id="PS51722"/>
    </source>
</evidence>
<dbReference type="PANTHER" id="PTHR43381:SF5">
    <property type="entry name" value="TR-TYPE G DOMAIN-CONTAINING PROTEIN"/>
    <property type="match status" value="1"/>
</dbReference>
<dbReference type="CDD" id="cd03702">
    <property type="entry name" value="IF2_mtIF2_II"/>
    <property type="match status" value="1"/>
</dbReference>
<evidence type="ECO:0000256" key="3">
    <source>
        <dbReference type="ARBA" id="ARBA00022540"/>
    </source>
</evidence>
<dbReference type="Gene3D" id="2.40.30.10">
    <property type="entry name" value="Translation factors"/>
    <property type="match status" value="2"/>
</dbReference>
<dbReference type="SUPFAM" id="SSF50447">
    <property type="entry name" value="Translation proteins"/>
    <property type="match status" value="2"/>
</dbReference>
<dbReference type="FunFam" id="3.40.50.10050:FF:000001">
    <property type="entry name" value="Translation initiation factor IF-2"/>
    <property type="match status" value="1"/>
</dbReference>
<keyword evidence="5 8" id="KW-0648">Protein biosynthesis</keyword>
<dbReference type="Pfam" id="PF00009">
    <property type="entry name" value="GTP_EFTU"/>
    <property type="match status" value="1"/>
</dbReference>
<dbReference type="InterPro" id="IPR000795">
    <property type="entry name" value="T_Tr_GTP-bd_dom"/>
</dbReference>
<feature type="binding site" evidence="8">
    <location>
        <begin position="431"/>
        <end position="434"/>
    </location>
    <ligand>
        <name>GTP</name>
        <dbReference type="ChEBI" id="CHEBI:37565"/>
    </ligand>
</feature>
<dbReference type="InterPro" id="IPR027417">
    <property type="entry name" value="P-loop_NTPase"/>
</dbReference>
<dbReference type="InterPro" id="IPR000178">
    <property type="entry name" value="TF_IF2_bacterial-like"/>
</dbReference>
<name>A0A3R9ZNS9_9RICK</name>
<evidence type="ECO:0000256" key="7">
    <source>
        <dbReference type="ARBA" id="ARBA00025162"/>
    </source>
</evidence>
<keyword evidence="4 8" id="KW-0547">Nucleotide-binding</keyword>
<evidence type="ECO:0000256" key="4">
    <source>
        <dbReference type="ARBA" id="ARBA00022741"/>
    </source>
</evidence>
<sequence length="819" mass="91014">MTQDKLETQKKTKATLGLSTKKLGVKIPNKNLSNNNLSKKNKGTVIVVTKTKSLKITDSKNNNELTDKERQDRLKAILNSDSLKSISTNLDTKENNQNNEQSLNKKQVSEIKEPNPKDQNEIKNLDHIGKIEKEKVNNTSFEQSDSAGGKHKTNLKAQNDIKNKYSDIDSKNEIVEDKRANKKKSNIISKKESKKLSLTEIYNLEKEEEVFETKIKTIKVHSKSKNKEHKQSKQEKIYREVKISEQISVQELANKIAEKSATVIKTLMNLGIIATINQTIDGDTAELVVQELGHIPIRVDEENIKKSLFNEVEDNPDSLKHRAPIVTIMGHVDHGKTSLLDALRSTDIASSEHGGITQHIGAYNVSLNNNNSITFLDTPGHAAFTAMRMRGAKITDIVIIVVAADDGIKEQTIEAINHAKAANVPIIVAINKIDKPEANIDKVKNSLFTYELVTEDMGGDVMVIPVSAKNKIGLDSLEEAILIQAEVLDLKANPDRYADGVIIESKLDKYKGVLATLLVQKGTLKIGDMVIINNDYFKIRSLINDKGQKIKNALPSMPVEVLGLNKAPEAGEKFLVVENEKIAKKIVEYNNKDGEILQSNENKKTFDDLLKNQIGNLKTLNLILKADVHGSLEAIKTSLQKISNEDVEVKISHSIVGSISESDISLAKVTGSTILGFNVRADSKTVKLAKTLGVNVKYYSIIYDLIDDVKSMASGLISPIKKENITGYAEIRQVINISKVGKIAGCMVTEGIIKKKSHARLLRDNIVIYDGKLGALKRFKDDVKEVKTGFECGISFEKFSDFKENDKFEAYEMIEEQNK</sequence>
<accession>A0A3R9ZNS9</accession>
<dbReference type="InterPro" id="IPR009000">
    <property type="entry name" value="Transl_B-barrel_sf"/>
</dbReference>
<dbReference type="Pfam" id="PF11987">
    <property type="entry name" value="IF-2"/>
    <property type="match status" value="1"/>
</dbReference>
<dbReference type="NCBIfam" id="TIGR00231">
    <property type="entry name" value="small_GTP"/>
    <property type="match status" value="1"/>
</dbReference>
<feature type="domain" description="Tr-type G" evidence="11">
    <location>
        <begin position="321"/>
        <end position="491"/>
    </location>
</feature>
<dbReference type="GO" id="GO:0003924">
    <property type="term" value="F:GTPase activity"/>
    <property type="evidence" value="ECO:0007669"/>
    <property type="project" value="UniProtKB-UniRule"/>
</dbReference>
<dbReference type="CDD" id="cd01887">
    <property type="entry name" value="IF2_eIF5B"/>
    <property type="match status" value="1"/>
</dbReference>
<dbReference type="PANTHER" id="PTHR43381">
    <property type="entry name" value="TRANSLATION INITIATION FACTOR IF-2-RELATED"/>
    <property type="match status" value="1"/>
</dbReference>
<comment type="similarity">
    <text evidence="1 8 9">Belongs to the TRAFAC class translation factor GTPase superfamily. Classic translation factor GTPase family. IF-2 subfamily.</text>
</comment>
<dbReference type="Gene3D" id="3.40.50.300">
    <property type="entry name" value="P-loop containing nucleotide triphosphate hydrolases"/>
    <property type="match status" value="1"/>
</dbReference>
<dbReference type="SUPFAM" id="SSF52156">
    <property type="entry name" value="Initiation factor IF2/eIF5b, domain 3"/>
    <property type="match status" value="1"/>
</dbReference>
<feature type="compositionally biased region" description="Basic and acidic residues" evidence="10">
    <location>
        <begin position="107"/>
        <end position="124"/>
    </location>
</feature>
<feature type="compositionally biased region" description="Polar residues" evidence="10">
    <location>
        <begin position="84"/>
        <end position="106"/>
    </location>
</feature>
<evidence type="ECO:0000256" key="5">
    <source>
        <dbReference type="ARBA" id="ARBA00022917"/>
    </source>
</evidence>
<dbReference type="AlphaFoldDB" id="A0A3R9ZNS9"/>
<feature type="binding site" evidence="8">
    <location>
        <begin position="377"/>
        <end position="381"/>
    </location>
    <ligand>
        <name>GTP</name>
        <dbReference type="ChEBI" id="CHEBI:37565"/>
    </ligand>
</feature>
<evidence type="ECO:0000256" key="1">
    <source>
        <dbReference type="ARBA" id="ARBA00007733"/>
    </source>
</evidence>
<evidence type="ECO:0000256" key="9">
    <source>
        <dbReference type="RuleBase" id="RU000644"/>
    </source>
</evidence>
<dbReference type="FunFam" id="3.40.50.300:FF:000019">
    <property type="entry name" value="Translation initiation factor IF-2"/>
    <property type="match status" value="1"/>
</dbReference>
<proteinExistence type="inferred from homology"/>
<keyword evidence="8" id="KW-0963">Cytoplasm</keyword>
<evidence type="ECO:0000256" key="2">
    <source>
        <dbReference type="ARBA" id="ARBA00020675"/>
    </source>
</evidence>
<dbReference type="NCBIfam" id="TIGR00487">
    <property type="entry name" value="IF-2"/>
    <property type="match status" value="1"/>
</dbReference>
<dbReference type="SUPFAM" id="SSF52540">
    <property type="entry name" value="P-loop containing nucleoside triphosphate hydrolases"/>
    <property type="match status" value="1"/>
</dbReference>
<comment type="caution">
    <text evidence="12">The sequence shown here is derived from an EMBL/GenBank/DDBJ whole genome shotgun (WGS) entry which is preliminary data.</text>
</comment>
<evidence type="ECO:0000256" key="8">
    <source>
        <dbReference type="HAMAP-Rule" id="MF_00100"/>
    </source>
</evidence>
<keyword evidence="3 8" id="KW-0396">Initiation factor</keyword>
<evidence type="ECO:0000256" key="10">
    <source>
        <dbReference type="SAM" id="MobiDB-lite"/>
    </source>
</evidence>
<comment type="subcellular location">
    <subcellularLocation>
        <location evidence="8">Cytoplasm</location>
    </subcellularLocation>
</comment>
<comment type="function">
    <text evidence="7 8 9">One of the essential components for the initiation of protein synthesis. Protects formylmethionyl-tRNA from spontaneous hydrolysis and promotes its binding to the 30S ribosomal subunits. Also involved in the hydrolysis of GTP during the formation of the 70S ribosomal complex.</text>
</comment>
<dbReference type="CDD" id="cd03692">
    <property type="entry name" value="mtIF2_IVc"/>
    <property type="match status" value="1"/>
</dbReference>
<dbReference type="Pfam" id="PF04760">
    <property type="entry name" value="IF2_N"/>
    <property type="match status" value="1"/>
</dbReference>
<protein>
    <recommendedName>
        <fullName evidence="2 8">Translation initiation factor IF-2</fullName>
    </recommendedName>
</protein>
<keyword evidence="6 8" id="KW-0342">GTP-binding</keyword>
<dbReference type="Gene3D" id="3.40.50.10050">
    <property type="entry name" value="Translation initiation factor IF- 2, domain 3"/>
    <property type="match status" value="1"/>
</dbReference>
<dbReference type="InterPro" id="IPR053905">
    <property type="entry name" value="EF-G-like_DII"/>
</dbReference>
<evidence type="ECO:0000313" key="12">
    <source>
        <dbReference type="EMBL" id="RST67800.1"/>
    </source>
</evidence>
<dbReference type="FunFam" id="2.40.30.10:FF:000008">
    <property type="entry name" value="Translation initiation factor IF-2"/>
    <property type="match status" value="1"/>
</dbReference>
<evidence type="ECO:0000313" key="13">
    <source>
        <dbReference type="Proteomes" id="UP000279470"/>
    </source>
</evidence>
<dbReference type="Proteomes" id="UP000279470">
    <property type="component" value="Unassembled WGS sequence"/>
</dbReference>
<organism evidence="12 13">
    <name type="scientific">Candidatus Aquarickettsia rohweri</name>
    <dbReference type="NCBI Taxonomy" id="2602574"/>
    <lineage>
        <taxon>Bacteria</taxon>
        <taxon>Pseudomonadati</taxon>
        <taxon>Pseudomonadota</taxon>
        <taxon>Alphaproteobacteria</taxon>
        <taxon>Rickettsiales</taxon>
        <taxon>Candidatus Midichloriaceae</taxon>
        <taxon>Candidatus Aquarickettsia</taxon>
    </lineage>
</organism>
<dbReference type="Pfam" id="PF22042">
    <property type="entry name" value="EF-G_D2"/>
    <property type="match status" value="1"/>
</dbReference>
<dbReference type="InterPro" id="IPR023115">
    <property type="entry name" value="TIF_IF2_dom3"/>
</dbReference>
<comment type="caution">
    <text evidence="8">Lacks conserved residue(s) required for the propagation of feature annotation.</text>
</comment>
<dbReference type="InterPro" id="IPR006847">
    <property type="entry name" value="IF2_N"/>
</dbReference>
<dbReference type="PROSITE" id="PS01176">
    <property type="entry name" value="IF2"/>
    <property type="match status" value="1"/>
</dbReference>
<dbReference type="PROSITE" id="PS51722">
    <property type="entry name" value="G_TR_2"/>
    <property type="match status" value="1"/>
</dbReference>
<gene>
    <name evidence="8" type="primary">infB</name>
    <name evidence="12" type="ORF">EIC27_02985</name>
</gene>